<dbReference type="AlphaFoldDB" id="A0A9X3UHC1"/>
<evidence type="ECO:0008006" key="4">
    <source>
        <dbReference type="Google" id="ProtNLM"/>
    </source>
</evidence>
<comment type="caution">
    <text evidence="2">The sequence shown here is derived from an EMBL/GenBank/DDBJ whole genome shotgun (WGS) entry which is preliminary data.</text>
</comment>
<feature type="compositionally biased region" description="Low complexity" evidence="1">
    <location>
        <begin position="635"/>
        <end position="646"/>
    </location>
</feature>
<evidence type="ECO:0000256" key="1">
    <source>
        <dbReference type="SAM" id="MobiDB-lite"/>
    </source>
</evidence>
<gene>
    <name evidence="2" type="ORF">OQ273_07915</name>
</gene>
<organism evidence="2 3">
    <name type="scientific">Hoeflea prorocentri</name>
    <dbReference type="NCBI Taxonomy" id="1922333"/>
    <lineage>
        <taxon>Bacteria</taxon>
        <taxon>Pseudomonadati</taxon>
        <taxon>Pseudomonadota</taxon>
        <taxon>Alphaproteobacteria</taxon>
        <taxon>Hyphomicrobiales</taxon>
        <taxon>Rhizobiaceae</taxon>
        <taxon>Hoeflea</taxon>
    </lineage>
</organism>
<keyword evidence="3" id="KW-1185">Reference proteome</keyword>
<evidence type="ECO:0000313" key="3">
    <source>
        <dbReference type="Proteomes" id="UP001151234"/>
    </source>
</evidence>
<dbReference type="Proteomes" id="UP001151234">
    <property type="component" value="Unassembled WGS sequence"/>
</dbReference>
<dbReference type="EMBL" id="JAPJZI010000001">
    <property type="protein sequence ID" value="MDA5398492.1"/>
    <property type="molecule type" value="Genomic_DNA"/>
</dbReference>
<feature type="region of interest" description="Disordered" evidence="1">
    <location>
        <begin position="626"/>
        <end position="652"/>
    </location>
</feature>
<accession>A0A9X3UHC1</accession>
<sequence length="652" mass="69517">MDPVTEIIAHFIGVFNIVVEEQRARMDYDEFKALEKITDEDNELPNINVTVKAPHEFVDYIPHVNYTPPPVDLVPEIIPGLFDEPGTLPDILIESVKDYAFAPEVYSFGFASKFSLSFTITPPGSIVVIAKQTNRLTDNDYVIWDDWDVDVLDSAYFDAGLDALLSSAAGLDPIGSLNLPASEEAIGAIVVGIISELEDLSDAASAFQIASGQQVFGIHVNGEKTDAAPKIDAYLPAKEDEADENAGVSFVEGEGSFEPVPLMEVATGGNFVVNEAYIASYWLDAAVFATMGDYVSIDLISQINVWSDVDSFLGSFISPAAASETLAFNIASFSLESSSSDDEEKDVSGSFPATWAVTRIEGNLVFLNWLEQVNLISDHDVTILSSSGTSTTLTTGDNAAINSLSLFELGTYYDLIVVGGDLYHANVINQINVLLDGDYLSSINEFGTSWDGAVSTGNNLLWNQASIHKIGETSIGSMPDAYMQTAENLKNGVDTIAAGVLGDEAFAGLTGLRVLYVEGSIYDLQTILQTNVVGDADQVSVIASELAGGAQSKWDVETGDNDVINLASIVDAGTDSAVYVAGEAYSDAFLHQAELVSDDPTAGTEAATSLANEAVLFLADGMLEPEGENSESVKPVDPVDPVQPDVMQTMLA</sequence>
<proteinExistence type="predicted"/>
<name>A0A9X3UHC1_9HYPH</name>
<dbReference type="RefSeq" id="WP_267989908.1">
    <property type="nucleotide sequence ID" value="NZ_JAPJZI010000001.1"/>
</dbReference>
<protein>
    <recommendedName>
        <fullName evidence="4">Type I secretion protein</fullName>
    </recommendedName>
</protein>
<reference evidence="2" key="1">
    <citation type="submission" date="2022-11" db="EMBL/GenBank/DDBJ databases">
        <title>Draft genome sequence of Hoeflea poritis E7-10 and Hoeflea prorocentri PM5-8, separated from scleractinian coral Porites lutea and marine dinoflagellate.</title>
        <authorList>
            <person name="Zhang G."/>
            <person name="Wei Q."/>
            <person name="Cai L."/>
        </authorList>
    </citation>
    <scope>NUCLEOTIDE SEQUENCE</scope>
    <source>
        <strain evidence="2">PM5-8</strain>
    </source>
</reference>
<evidence type="ECO:0000313" key="2">
    <source>
        <dbReference type="EMBL" id="MDA5398492.1"/>
    </source>
</evidence>